<feature type="transmembrane region" description="Helical" evidence="8">
    <location>
        <begin position="37"/>
        <end position="56"/>
    </location>
</feature>
<evidence type="ECO:0000256" key="3">
    <source>
        <dbReference type="ARBA" id="ARBA00022448"/>
    </source>
</evidence>
<sequence>MSVILLILPDFLLIALGWVLLHRLGFDRTFFAGAEKLVYFVLFPALLFHSITRTPLDLNNTTVLLAASTGVMAGGIALAWLGRLAVRPDPAAHASVAQCGFRFNTYLALSLAGGLAWSGAQTTMAVLVGFAVPLSNIGAVHALASRHGGHALREIARNPFILATLAALACNLLRVPIPPALDATLGRLGSCAIAVGLLCVGATLSLQGGRAHAPLIAWMVAAKLVLLPPIALALAWALNLSTGERLVLLLFSALPTASSAHVLAARMGGDGRLVAVTMSIGTLLSAITLPLWLDAAT</sequence>
<evidence type="ECO:0000256" key="8">
    <source>
        <dbReference type="SAM" id="Phobius"/>
    </source>
</evidence>
<evidence type="ECO:0000256" key="7">
    <source>
        <dbReference type="ARBA" id="ARBA00023136"/>
    </source>
</evidence>
<feature type="transmembrane region" description="Helical" evidence="8">
    <location>
        <begin position="62"/>
        <end position="82"/>
    </location>
</feature>
<gene>
    <name evidence="14" type="ORF">ABRY91_00725</name>
    <name evidence="12" type="ORF">ABRY92_04665</name>
    <name evidence="16" type="ORF">ABRY96_12915</name>
    <name evidence="15" type="ORF">ABRY97_00725</name>
    <name evidence="11" type="ORF">ABRZ00_08790</name>
    <name evidence="10" type="ORF">ABRZ01_09100</name>
    <name evidence="9" type="ORF">ABRZ02_07575</name>
    <name evidence="13" type="ORF">ABRZ03_12320</name>
    <name evidence="17" type="ORF">ABRZ08_03210</name>
</gene>
<dbReference type="Pfam" id="PF03547">
    <property type="entry name" value="Mem_trans"/>
    <property type="match status" value="1"/>
</dbReference>
<protein>
    <submittedName>
        <fullName evidence="14">AEC family transporter</fullName>
    </submittedName>
</protein>
<dbReference type="EMBL" id="CP158264">
    <property type="protein sequence ID" value="XDJ74724.1"/>
    <property type="molecule type" value="Genomic_DNA"/>
</dbReference>
<dbReference type="EMBL" id="CP158256">
    <property type="protein sequence ID" value="XDJ52110.1"/>
    <property type="molecule type" value="Genomic_DNA"/>
</dbReference>
<keyword evidence="7 8" id="KW-0472">Membrane</keyword>
<dbReference type="PANTHER" id="PTHR36838:SF4">
    <property type="entry name" value="AUXIN EFFLUX CARRIER FAMILY PROTEIN"/>
    <property type="match status" value="1"/>
</dbReference>
<evidence type="ECO:0000313" key="10">
    <source>
        <dbReference type="EMBL" id="XDJ52110.1"/>
    </source>
</evidence>
<evidence type="ECO:0000313" key="16">
    <source>
        <dbReference type="EMBL" id="XDJ82550.1"/>
    </source>
</evidence>
<proteinExistence type="inferred from homology"/>
<evidence type="ECO:0000313" key="9">
    <source>
        <dbReference type="EMBL" id="XDJ43549.1"/>
    </source>
</evidence>
<evidence type="ECO:0000313" key="11">
    <source>
        <dbReference type="EMBL" id="XDJ54664.1"/>
    </source>
</evidence>
<dbReference type="EMBL" id="CP158266">
    <property type="protein sequence ID" value="XDJ82550.1"/>
    <property type="molecule type" value="Genomic_DNA"/>
</dbReference>
<feature type="transmembrane region" description="Helical" evidence="8">
    <location>
        <begin position="273"/>
        <end position="293"/>
    </location>
</feature>
<keyword evidence="3" id="KW-0813">Transport</keyword>
<dbReference type="EMBL" id="CP158259">
    <property type="protein sequence ID" value="XDJ61899.1"/>
    <property type="molecule type" value="Genomic_DNA"/>
</dbReference>
<dbReference type="GO" id="GO:0005886">
    <property type="term" value="C:plasma membrane"/>
    <property type="evidence" value="ECO:0007669"/>
    <property type="project" value="UniProtKB-SubCell"/>
</dbReference>
<feature type="transmembrane region" description="Helical" evidence="8">
    <location>
        <begin position="126"/>
        <end position="144"/>
    </location>
</feature>
<dbReference type="EMBL" id="CP158260">
    <property type="protein sequence ID" value="XDJ63481.1"/>
    <property type="molecule type" value="Genomic_DNA"/>
</dbReference>
<feature type="transmembrane region" description="Helical" evidence="8">
    <location>
        <begin position="103"/>
        <end position="120"/>
    </location>
</feature>
<organism evidence="14">
    <name type="scientific">Castellaniella ginsengisoli</name>
    <dbReference type="NCBI Taxonomy" id="546114"/>
    <lineage>
        <taxon>Bacteria</taxon>
        <taxon>Pseudomonadati</taxon>
        <taxon>Pseudomonadota</taxon>
        <taxon>Betaproteobacteria</taxon>
        <taxon>Burkholderiales</taxon>
        <taxon>Alcaligenaceae</taxon>
        <taxon>Castellaniella</taxon>
    </lineage>
</organism>
<evidence type="ECO:0000256" key="2">
    <source>
        <dbReference type="ARBA" id="ARBA00010145"/>
    </source>
</evidence>
<evidence type="ECO:0000256" key="5">
    <source>
        <dbReference type="ARBA" id="ARBA00022692"/>
    </source>
</evidence>
<dbReference type="EMBL" id="CP158268">
    <property type="protein sequence ID" value="XDJ85864.1"/>
    <property type="molecule type" value="Genomic_DNA"/>
</dbReference>
<feature type="transmembrane region" description="Helical" evidence="8">
    <location>
        <begin position="156"/>
        <end position="177"/>
    </location>
</feature>
<dbReference type="InterPro" id="IPR038770">
    <property type="entry name" value="Na+/solute_symporter_sf"/>
</dbReference>
<keyword evidence="5 8" id="KW-0812">Transmembrane</keyword>
<reference evidence="14" key="1">
    <citation type="submission" date="2024-05" db="EMBL/GenBank/DDBJ databases">
        <authorList>
            <person name="Luo Y.-C."/>
            <person name="Nicholds J."/>
            <person name="Mortimer T."/>
            <person name="Maboni G."/>
        </authorList>
    </citation>
    <scope>NUCLEOTIDE SEQUENCE</scope>
    <source>
        <strain evidence="17">140124</strain>
        <strain evidence="16">143751</strain>
        <strain evidence="15">143811</strain>
        <strain evidence="14">145849</strain>
        <strain evidence="13">145850</strain>
        <strain evidence="12">145852</strain>
        <strain evidence="11">150221</strain>
        <strain evidence="10">150964</strain>
        <strain evidence="9">153271</strain>
    </source>
</reference>
<dbReference type="EMBL" id="CP158257">
    <property type="protein sequence ID" value="XDJ54664.1"/>
    <property type="molecule type" value="Genomic_DNA"/>
</dbReference>
<dbReference type="PANTHER" id="PTHR36838">
    <property type="entry name" value="AUXIN EFFLUX CARRIER FAMILY PROTEIN"/>
    <property type="match status" value="1"/>
</dbReference>
<evidence type="ECO:0000256" key="6">
    <source>
        <dbReference type="ARBA" id="ARBA00022989"/>
    </source>
</evidence>
<dbReference type="Gene3D" id="1.20.1530.20">
    <property type="match status" value="1"/>
</dbReference>
<feature type="transmembrane region" description="Helical" evidence="8">
    <location>
        <begin position="183"/>
        <end position="204"/>
    </location>
</feature>
<evidence type="ECO:0000313" key="15">
    <source>
        <dbReference type="EMBL" id="XDJ74724.1"/>
    </source>
</evidence>
<evidence type="ECO:0000313" key="17">
    <source>
        <dbReference type="EMBL" id="XDJ85864.1"/>
    </source>
</evidence>
<feature type="transmembrane region" description="Helical" evidence="8">
    <location>
        <begin position="6"/>
        <end position="25"/>
    </location>
</feature>
<keyword evidence="4" id="KW-1003">Cell membrane</keyword>
<feature type="transmembrane region" description="Helical" evidence="8">
    <location>
        <begin position="246"/>
        <end position="264"/>
    </location>
</feature>
<evidence type="ECO:0000313" key="12">
    <source>
        <dbReference type="EMBL" id="XDJ61899.1"/>
    </source>
</evidence>
<dbReference type="InterPro" id="IPR004776">
    <property type="entry name" value="Mem_transp_PIN-like"/>
</dbReference>
<dbReference type="RefSeq" id="WP_368642283.1">
    <property type="nucleotide sequence ID" value="NZ_CP158253.1"/>
</dbReference>
<evidence type="ECO:0000313" key="14">
    <source>
        <dbReference type="EMBL" id="XDJ66609.1"/>
    </source>
</evidence>
<dbReference type="GeneID" id="93067626"/>
<comment type="similarity">
    <text evidence="2">Belongs to the auxin efflux carrier (TC 2.A.69) family.</text>
</comment>
<dbReference type="EMBL" id="CP158261">
    <property type="protein sequence ID" value="XDJ66609.1"/>
    <property type="molecule type" value="Genomic_DNA"/>
</dbReference>
<dbReference type="EMBL" id="CP158253">
    <property type="protein sequence ID" value="XDJ43549.1"/>
    <property type="molecule type" value="Genomic_DNA"/>
</dbReference>
<dbReference type="KEGG" id="cgin:ABRZ00_08790"/>
<comment type="subcellular location">
    <subcellularLocation>
        <location evidence="1">Cell membrane</location>
        <topology evidence="1">Multi-pass membrane protein</topology>
    </subcellularLocation>
</comment>
<accession>A0AB39EL67</accession>
<dbReference type="AlphaFoldDB" id="A0AB39EL67"/>
<name>A0AB39EL67_9BURK</name>
<feature type="transmembrane region" description="Helical" evidence="8">
    <location>
        <begin position="216"/>
        <end position="240"/>
    </location>
</feature>
<evidence type="ECO:0000313" key="13">
    <source>
        <dbReference type="EMBL" id="XDJ63481.1"/>
    </source>
</evidence>
<evidence type="ECO:0000256" key="1">
    <source>
        <dbReference type="ARBA" id="ARBA00004651"/>
    </source>
</evidence>
<evidence type="ECO:0000256" key="4">
    <source>
        <dbReference type="ARBA" id="ARBA00022475"/>
    </source>
</evidence>
<dbReference type="GO" id="GO:0055085">
    <property type="term" value="P:transmembrane transport"/>
    <property type="evidence" value="ECO:0007669"/>
    <property type="project" value="InterPro"/>
</dbReference>
<keyword evidence="6 8" id="KW-1133">Transmembrane helix</keyword>